<gene>
    <name evidence="1" type="ORF">MNAB215_4943</name>
</gene>
<dbReference type="AlphaFoldDB" id="A0A2U3PG76"/>
<organism evidence="1 2">
    <name type="scientific">Mycobacterium numidiamassiliense</name>
    <dbReference type="NCBI Taxonomy" id="1841861"/>
    <lineage>
        <taxon>Bacteria</taxon>
        <taxon>Bacillati</taxon>
        <taxon>Actinomycetota</taxon>
        <taxon>Actinomycetes</taxon>
        <taxon>Mycobacteriales</taxon>
        <taxon>Mycobacteriaceae</taxon>
        <taxon>Mycobacterium</taxon>
    </lineage>
</organism>
<sequence length="52" mass="5813">MQLERLNLVRSGMLAYFGQKMVGNGQGTPRNLGRAKFLITTQQVAMDDRVNS</sequence>
<name>A0A2U3PG76_9MYCO</name>
<keyword evidence="2" id="KW-1185">Reference proteome</keyword>
<proteinExistence type="predicted"/>
<dbReference type="Proteomes" id="UP000240424">
    <property type="component" value="Unassembled WGS sequence"/>
</dbReference>
<protein>
    <submittedName>
        <fullName evidence="1">Mycobacterium numidiamassiliense ORFan</fullName>
    </submittedName>
</protein>
<evidence type="ECO:0000313" key="1">
    <source>
        <dbReference type="EMBL" id="SPM42723.1"/>
    </source>
</evidence>
<evidence type="ECO:0000313" key="2">
    <source>
        <dbReference type="Proteomes" id="UP000240424"/>
    </source>
</evidence>
<dbReference type="EMBL" id="FUEZ01000004">
    <property type="protein sequence ID" value="SPM42723.1"/>
    <property type="molecule type" value="Genomic_DNA"/>
</dbReference>
<reference evidence="1 2" key="1">
    <citation type="submission" date="2017-01" db="EMBL/GenBank/DDBJ databases">
        <authorList>
            <consortium name="Urmite Genomes"/>
        </authorList>
    </citation>
    <scope>NUCLEOTIDE SEQUENCE [LARGE SCALE GENOMIC DNA]</scope>
    <source>
        <strain evidence="1 2">AB215</strain>
    </source>
</reference>
<accession>A0A2U3PG76</accession>